<dbReference type="Proteomes" id="UP001143910">
    <property type="component" value="Unassembled WGS sequence"/>
</dbReference>
<accession>A0ACC1NXA7</accession>
<proteinExistence type="predicted"/>
<organism evidence="1 2">
    <name type="scientific">Zarea fungicola</name>
    <dbReference type="NCBI Taxonomy" id="93591"/>
    <lineage>
        <taxon>Eukaryota</taxon>
        <taxon>Fungi</taxon>
        <taxon>Dikarya</taxon>
        <taxon>Ascomycota</taxon>
        <taxon>Pezizomycotina</taxon>
        <taxon>Sordariomycetes</taxon>
        <taxon>Hypocreomycetidae</taxon>
        <taxon>Hypocreales</taxon>
        <taxon>Cordycipitaceae</taxon>
        <taxon>Zarea</taxon>
    </lineage>
</organism>
<comment type="caution">
    <text evidence="1">The sequence shown here is derived from an EMBL/GenBank/DDBJ whole genome shotgun (WGS) entry which is preliminary data.</text>
</comment>
<protein>
    <submittedName>
        <fullName evidence="1">Uncharacterized protein</fullName>
    </submittedName>
</protein>
<sequence>MAEFQVSRTVAVLPLSLYVLAMGFGPVLGGPLSETLGRYPVYVAMLPLGTLFTLGSGLTHNFKALCFLRFMAGFTWGPIMAIGPGSINDTYLPEFRGPPSALYILMPFLGPGFGPVIGSFVVNRKGWRWTQWTLIFMAIVTIILIPLGAETFHPVLKRRLAKKRGQPVPPQPSLSIKMRTFVQVALIRPIMMLLAEPIVTFLSLYVAVNFGILFCFFGVVPYTFSLVYGFHLEETGLVFLSIVIGCAFGFFTLIGCDIFLYRKKIPLFPPNKVPPEHRLYAAMIGSFGPPIGLFWFAWTARTNNSWASPAAAIIPFAWGNLCIFISGVSYMVDTYSGDVVASGAAANSLARYGLAAAFPLFTIQMFEKLGIHWAGSLLGFLSVGLLPIPWVLFKFGPSIRALSRYETASYD</sequence>
<reference evidence="1" key="1">
    <citation type="submission" date="2022-08" db="EMBL/GenBank/DDBJ databases">
        <title>Genome Sequence of Lecanicillium fungicola.</title>
        <authorList>
            <person name="Buettner E."/>
        </authorList>
    </citation>
    <scope>NUCLEOTIDE SEQUENCE</scope>
    <source>
        <strain evidence="1">Babe33</strain>
    </source>
</reference>
<evidence type="ECO:0000313" key="2">
    <source>
        <dbReference type="Proteomes" id="UP001143910"/>
    </source>
</evidence>
<gene>
    <name evidence="1" type="ORF">NQ176_g618</name>
</gene>
<dbReference type="EMBL" id="JANJQO010000025">
    <property type="protein sequence ID" value="KAJ2983537.1"/>
    <property type="molecule type" value="Genomic_DNA"/>
</dbReference>
<name>A0ACC1NXA7_9HYPO</name>
<keyword evidence="2" id="KW-1185">Reference proteome</keyword>
<evidence type="ECO:0000313" key="1">
    <source>
        <dbReference type="EMBL" id="KAJ2983537.1"/>
    </source>
</evidence>